<organism evidence="1 2">
    <name type="scientific">Lecanicillium saksenae</name>
    <dbReference type="NCBI Taxonomy" id="468837"/>
    <lineage>
        <taxon>Eukaryota</taxon>
        <taxon>Fungi</taxon>
        <taxon>Dikarya</taxon>
        <taxon>Ascomycota</taxon>
        <taxon>Pezizomycotina</taxon>
        <taxon>Sordariomycetes</taxon>
        <taxon>Hypocreomycetidae</taxon>
        <taxon>Hypocreales</taxon>
        <taxon>Cordycipitaceae</taxon>
        <taxon>Lecanicillium</taxon>
    </lineage>
</organism>
<reference evidence="1" key="1">
    <citation type="submission" date="2022-07" db="EMBL/GenBank/DDBJ databases">
        <title>Genome Sequence of Lecanicillium saksenae.</title>
        <authorList>
            <person name="Buettner E."/>
        </authorList>
    </citation>
    <scope>NUCLEOTIDE SEQUENCE</scope>
    <source>
        <strain evidence="1">VT-O1</strain>
    </source>
</reference>
<proteinExistence type="predicted"/>
<comment type="caution">
    <text evidence="1">The sequence shown here is derived from an EMBL/GenBank/DDBJ whole genome shotgun (WGS) entry which is preliminary data.</text>
</comment>
<sequence>MGSSTLLPLASPADHPPAQSSMSYNTLSIITFGSTKASALLFYRRVFCADGREPFLAKVILLALPVLAVWTAWFVFMTIFQCGTHFNAPWDGTKLKYCTWSHPSIEAVAISDVLLDIFVVLLPIYPITKLATSSKNKAAILGVFLVALVGVGASIARLVISEKIIHAGREAVNMDMEYIAIDYMSKASFYWIMEMGVSVVVVSLPPIWTSLDGKANLFSGMETLDDESN</sequence>
<name>A0ACC1QNL9_9HYPO</name>
<evidence type="ECO:0000313" key="2">
    <source>
        <dbReference type="Proteomes" id="UP001148737"/>
    </source>
</evidence>
<protein>
    <submittedName>
        <fullName evidence="1">Uncharacterized protein</fullName>
    </submittedName>
</protein>
<keyword evidence="2" id="KW-1185">Reference proteome</keyword>
<accession>A0ACC1QNL9</accession>
<gene>
    <name evidence="1" type="ORF">NLG97_g8147</name>
</gene>
<dbReference type="EMBL" id="JANAKD010001375">
    <property type="protein sequence ID" value="KAJ3480117.1"/>
    <property type="molecule type" value="Genomic_DNA"/>
</dbReference>
<dbReference type="Proteomes" id="UP001148737">
    <property type="component" value="Unassembled WGS sequence"/>
</dbReference>
<evidence type="ECO:0000313" key="1">
    <source>
        <dbReference type="EMBL" id="KAJ3480117.1"/>
    </source>
</evidence>